<dbReference type="PANTHER" id="PTHR34702">
    <property type="entry name" value="NA(+)/H(+) ANTIPORTER SUBUNIT F1"/>
    <property type="match status" value="1"/>
</dbReference>
<evidence type="ECO:0000256" key="1">
    <source>
        <dbReference type="ARBA" id="ARBA00004651"/>
    </source>
</evidence>
<evidence type="ECO:0000313" key="10">
    <source>
        <dbReference type="Proteomes" id="UP000051096"/>
    </source>
</evidence>
<dbReference type="EMBL" id="LJUO01000009">
    <property type="protein sequence ID" value="KPK73435.1"/>
    <property type="molecule type" value="Genomic_DNA"/>
</dbReference>
<feature type="transmembrane region" description="Helical" evidence="8">
    <location>
        <begin position="31"/>
        <end position="50"/>
    </location>
</feature>
<dbReference type="InterPro" id="IPR007208">
    <property type="entry name" value="MrpF/PhaF-like"/>
</dbReference>
<dbReference type="Pfam" id="PF04066">
    <property type="entry name" value="MrpF_PhaF"/>
    <property type="match status" value="1"/>
</dbReference>
<evidence type="ECO:0000256" key="7">
    <source>
        <dbReference type="ARBA" id="ARBA00023136"/>
    </source>
</evidence>
<keyword evidence="4" id="KW-1003">Cell membrane</keyword>
<dbReference type="AlphaFoldDB" id="A0A0S8GMB4"/>
<evidence type="ECO:0000256" key="8">
    <source>
        <dbReference type="SAM" id="Phobius"/>
    </source>
</evidence>
<comment type="similarity">
    <text evidence="2">Belongs to the CPA3 antiporters (TC 2.A.63) subunit F family.</text>
</comment>
<keyword evidence="7 8" id="KW-0472">Membrane</keyword>
<keyword evidence="5 8" id="KW-0812">Transmembrane</keyword>
<accession>A0A0S8GMB4</accession>
<proteinExistence type="inferred from homology"/>
<evidence type="ECO:0000256" key="6">
    <source>
        <dbReference type="ARBA" id="ARBA00022989"/>
    </source>
</evidence>
<gene>
    <name evidence="9" type="ORF">AMJ87_01635</name>
</gene>
<dbReference type="Proteomes" id="UP000051096">
    <property type="component" value="Unassembled WGS sequence"/>
</dbReference>
<keyword evidence="6 8" id="KW-1133">Transmembrane helix</keyword>
<name>A0A0S8GMB4_UNCW3</name>
<protein>
    <recommendedName>
        <fullName evidence="11">Cation:proton antiporter</fullName>
    </recommendedName>
</protein>
<dbReference type="GO" id="GO:0005886">
    <property type="term" value="C:plasma membrane"/>
    <property type="evidence" value="ECO:0007669"/>
    <property type="project" value="UniProtKB-SubCell"/>
</dbReference>
<evidence type="ECO:0000256" key="3">
    <source>
        <dbReference type="ARBA" id="ARBA00022448"/>
    </source>
</evidence>
<evidence type="ECO:0008006" key="11">
    <source>
        <dbReference type="Google" id="ProtNLM"/>
    </source>
</evidence>
<comment type="subcellular location">
    <subcellularLocation>
        <location evidence="1">Cell membrane</location>
        <topology evidence="1">Multi-pass membrane protein</topology>
    </subcellularLocation>
</comment>
<dbReference type="GO" id="GO:0015385">
    <property type="term" value="F:sodium:proton antiporter activity"/>
    <property type="evidence" value="ECO:0007669"/>
    <property type="project" value="TreeGrafter"/>
</dbReference>
<sequence>MSIIFSILAIGGFLCLYRIYQGPSIADRAVGVDIMGILFVGITALSALFYDLDFLMDLSITLTLFSFIGALALAKYLQSRSLDD</sequence>
<keyword evidence="3" id="KW-0813">Transport</keyword>
<evidence type="ECO:0000313" key="9">
    <source>
        <dbReference type="EMBL" id="KPK73435.1"/>
    </source>
</evidence>
<evidence type="ECO:0000256" key="5">
    <source>
        <dbReference type="ARBA" id="ARBA00022692"/>
    </source>
</evidence>
<dbReference type="PANTHER" id="PTHR34702:SF1">
    <property type="entry name" value="NA(+)_H(+) ANTIPORTER SUBUNIT F"/>
    <property type="match status" value="1"/>
</dbReference>
<organism evidence="9 10">
    <name type="scientific">candidate division WOR_3 bacterium SM23_60</name>
    <dbReference type="NCBI Taxonomy" id="1703780"/>
    <lineage>
        <taxon>Bacteria</taxon>
        <taxon>Bacteria division WOR-3</taxon>
    </lineage>
</organism>
<feature type="transmembrane region" description="Helical" evidence="8">
    <location>
        <begin position="57"/>
        <end position="77"/>
    </location>
</feature>
<reference evidence="9 10" key="1">
    <citation type="journal article" date="2015" name="Microbiome">
        <title>Genomic resolution of linkages in carbon, nitrogen, and sulfur cycling among widespread estuary sediment bacteria.</title>
        <authorList>
            <person name="Baker B.J."/>
            <person name="Lazar C.S."/>
            <person name="Teske A.P."/>
            <person name="Dick G.J."/>
        </authorList>
    </citation>
    <scope>NUCLEOTIDE SEQUENCE [LARGE SCALE GENOMIC DNA]</scope>
    <source>
        <strain evidence="9">SM23_60</strain>
    </source>
</reference>
<evidence type="ECO:0000256" key="4">
    <source>
        <dbReference type="ARBA" id="ARBA00022475"/>
    </source>
</evidence>
<comment type="caution">
    <text evidence="9">The sequence shown here is derived from an EMBL/GenBank/DDBJ whole genome shotgun (WGS) entry which is preliminary data.</text>
</comment>
<evidence type="ECO:0000256" key="2">
    <source>
        <dbReference type="ARBA" id="ARBA00009212"/>
    </source>
</evidence>